<dbReference type="PANTHER" id="PTHR35249">
    <property type="entry name" value="DYNEIN REGULATORY COMPLEX SUBUNIT 7"/>
    <property type="match status" value="1"/>
</dbReference>
<dbReference type="InterPro" id="IPR038765">
    <property type="entry name" value="Papain-like_cys_pep_sf"/>
</dbReference>
<accession>A0AAV7J918</accession>
<comment type="subcellular location">
    <subcellularLocation>
        <location evidence="1">Cytoplasm</location>
        <location evidence="1">Cytoskeleton</location>
        <location evidence="1">Flagellum axoneme</location>
    </subcellularLocation>
</comment>
<keyword evidence="19" id="KW-1185">Reference proteome</keyword>
<dbReference type="EMBL" id="JAHXZJ010000001">
    <property type="protein sequence ID" value="KAH0569039.1"/>
    <property type="molecule type" value="Genomic_DNA"/>
</dbReference>
<dbReference type="InterPro" id="IPR033551">
    <property type="entry name" value="DRC7/lobo"/>
</dbReference>
<dbReference type="GO" id="GO:0030154">
    <property type="term" value="P:cell differentiation"/>
    <property type="evidence" value="ECO:0007669"/>
    <property type="project" value="UniProtKB-KW"/>
</dbReference>
<evidence type="ECO:0000313" key="19">
    <source>
        <dbReference type="Proteomes" id="UP000826195"/>
    </source>
</evidence>
<feature type="coiled-coil region" evidence="14">
    <location>
        <begin position="93"/>
        <end position="123"/>
    </location>
</feature>
<feature type="domain" description="CEP76/DRC7 peptidase-like" evidence="15">
    <location>
        <begin position="134"/>
        <end position="218"/>
    </location>
</feature>
<evidence type="ECO:0000256" key="7">
    <source>
        <dbReference type="ARBA" id="ARBA00022871"/>
    </source>
</evidence>
<evidence type="ECO:0000256" key="10">
    <source>
        <dbReference type="ARBA" id="ARBA00023212"/>
    </source>
</evidence>
<dbReference type="PANTHER" id="PTHR35249:SF2">
    <property type="entry name" value="DYNEIN REGULATORY COMPLEX SUBUNIT 7"/>
    <property type="match status" value="1"/>
</dbReference>
<evidence type="ECO:0000256" key="5">
    <source>
        <dbReference type="ARBA" id="ARBA00022782"/>
    </source>
</evidence>
<feature type="domain" description="Dynein regulatory complex subunit 7 MORN" evidence="16">
    <location>
        <begin position="268"/>
        <end position="400"/>
    </location>
</feature>
<proteinExistence type="inferred from homology"/>
<dbReference type="InterPro" id="IPR056292">
    <property type="entry name" value="DRC7_C"/>
</dbReference>
<evidence type="ECO:0000256" key="6">
    <source>
        <dbReference type="ARBA" id="ARBA00022846"/>
    </source>
</evidence>
<gene>
    <name evidence="18" type="ORF">KQX54_021745</name>
</gene>
<keyword evidence="11" id="KW-0966">Cell projection</keyword>
<evidence type="ECO:0000256" key="4">
    <source>
        <dbReference type="ARBA" id="ARBA00022490"/>
    </source>
</evidence>
<evidence type="ECO:0000256" key="12">
    <source>
        <dbReference type="ARBA" id="ARBA00031627"/>
    </source>
</evidence>
<organism evidence="18 19">
    <name type="scientific">Cotesia glomerata</name>
    <name type="common">Lepidopteran parasitic wasp</name>
    <name type="synonym">Apanteles glomeratus</name>
    <dbReference type="NCBI Taxonomy" id="32391"/>
    <lineage>
        <taxon>Eukaryota</taxon>
        <taxon>Metazoa</taxon>
        <taxon>Ecdysozoa</taxon>
        <taxon>Arthropoda</taxon>
        <taxon>Hexapoda</taxon>
        <taxon>Insecta</taxon>
        <taxon>Pterygota</taxon>
        <taxon>Neoptera</taxon>
        <taxon>Endopterygota</taxon>
        <taxon>Hymenoptera</taxon>
        <taxon>Apocrita</taxon>
        <taxon>Ichneumonoidea</taxon>
        <taxon>Braconidae</taxon>
        <taxon>Microgastrinae</taxon>
        <taxon>Cotesia</taxon>
    </lineage>
</organism>
<name>A0AAV7J918_COTGL</name>
<keyword evidence="5" id="KW-0221">Differentiation</keyword>
<dbReference type="GO" id="GO:0030317">
    <property type="term" value="P:flagellated sperm motility"/>
    <property type="evidence" value="ECO:0007669"/>
    <property type="project" value="TreeGrafter"/>
</dbReference>
<keyword evidence="7" id="KW-0744">Spermatogenesis</keyword>
<dbReference type="Pfam" id="PF24671">
    <property type="entry name" value="DRC7_C"/>
    <property type="match status" value="1"/>
</dbReference>
<dbReference type="InterPro" id="IPR056290">
    <property type="entry name" value="CEPT76/DRC7_peptidase-like_dom"/>
</dbReference>
<comment type="similarity">
    <text evidence="2">Belongs to the DRC7 family.</text>
</comment>
<sequence>MPEVIRSPSWVLTNQRGNSFEYSIFLTSLLLGQGYNAYVASGYASREQTTYDMSGNPCPYMPEPAKISPESKTSSVSKYQLKPPAQFQSKLLLEIEAARLKKLEQEEQDKQFEQRKLIMERERLPADEFWGQRVHAWVVILPDNQTGGARHQEVLEPFFIEPSSGQHYSLDNHQTNLLYHGIESLWNDRNYWVNMQTCEKACEEIDWNLADNSLWLSLLPSETIKELEMEMVKPDEDFNGHVDKHLDMPTSYVEQIDIQSLDYERRFPNGRKTMMFKKTKVELFAPYVQMDGLIEKITVHEDYECEKATHVYEKYSNRGDKLFQSTFFVGEGIRVDLYKRGRSDAVKEHHYSIDGDSVTDERTLEFYDVVRSDGLSKIQVHPHYLTQHYVGRKDLLYYRNDKLPATKDIAVREFCIKDNKIELKYHYKEDDVTRATRTFIKPSDRGDRLPDPLAPLEKSLDLFYLLETQLKEEEQSVVYVHEAERLINTFLKLRKSEQGIPKLTVSQFDRHRNDEAKAAMFAHEETLREQSERQIEEEIDYLQPYLARLGNPDKLNKNQAFQVQQECLNDFKETLVNRANRIWRKLQVIRLNFEELQRQLAQADDLTKEEIDSLTERATEANFEMHTLDVRLKRHVELSSTRYQSMLSKLNSHPRLSSLSEQ</sequence>
<dbReference type="AlphaFoldDB" id="A0AAV7J918"/>
<evidence type="ECO:0000256" key="14">
    <source>
        <dbReference type="SAM" id="Coils"/>
    </source>
</evidence>
<dbReference type="SUPFAM" id="SSF54001">
    <property type="entry name" value="Cysteine proteinases"/>
    <property type="match status" value="1"/>
</dbReference>
<evidence type="ECO:0000256" key="1">
    <source>
        <dbReference type="ARBA" id="ARBA00004611"/>
    </source>
</evidence>
<dbReference type="Pfam" id="PF24656">
    <property type="entry name" value="CEPT76_peptidase"/>
    <property type="match status" value="1"/>
</dbReference>
<evidence type="ECO:0000259" key="15">
    <source>
        <dbReference type="Pfam" id="PF24656"/>
    </source>
</evidence>
<evidence type="ECO:0000256" key="9">
    <source>
        <dbReference type="ARBA" id="ARBA00023069"/>
    </source>
</evidence>
<dbReference type="Proteomes" id="UP000826195">
    <property type="component" value="Unassembled WGS sequence"/>
</dbReference>
<evidence type="ECO:0000256" key="11">
    <source>
        <dbReference type="ARBA" id="ARBA00023273"/>
    </source>
</evidence>
<evidence type="ECO:0000256" key="2">
    <source>
        <dbReference type="ARBA" id="ARBA00010738"/>
    </source>
</evidence>
<dbReference type="GO" id="GO:0031514">
    <property type="term" value="C:motile cilium"/>
    <property type="evidence" value="ECO:0007669"/>
    <property type="project" value="TreeGrafter"/>
</dbReference>
<evidence type="ECO:0000256" key="13">
    <source>
        <dbReference type="ARBA" id="ARBA00031733"/>
    </source>
</evidence>
<evidence type="ECO:0000256" key="8">
    <source>
        <dbReference type="ARBA" id="ARBA00023054"/>
    </source>
</evidence>
<keyword evidence="9" id="KW-0969">Cilium</keyword>
<keyword evidence="6" id="KW-0282">Flagellum</keyword>
<reference evidence="18 19" key="1">
    <citation type="journal article" date="2021" name="J. Hered.">
        <title>A chromosome-level genome assembly of the parasitoid wasp, Cotesia glomerata (Hymenoptera: Braconidae).</title>
        <authorList>
            <person name="Pinto B.J."/>
            <person name="Weis J.J."/>
            <person name="Gamble T."/>
            <person name="Ode P.J."/>
            <person name="Paul R."/>
            <person name="Zaspel J.M."/>
        </authorList>
    </citation>
    <scope>NUCLEOTIDE SEQUENCE [LARGE SCALE GENOMIC DNA]</scope>
    <source>
        <strain evidence="18">CgM1</strain>
    </source>
</reference>
<evidence type="ECO:0000256" key="3">
    <source>
        <dbReference type="ARBA" id="ARBA00021303"/>
    </source>
</evidence>
<dbReference type="InterPro" id="IPR056291">
    <property type="entry name" value="MORN_DRC7"/>
</dbReference>
<evidence type="ECO:0000313" key="18">
    <source>
        <dbReference type="EMBL" id="KAH0569039.1"/>
    </source>
</evidence>
<comment type="caution">
    <text evidence="18">The sequence shown here is derived from an EMBL/GenBank/DDBJ whole genome shotgun (WGS) entry which is preliminary data.</text>
</comment>
<keyword evidence="8 14" id="KW-0175">Coiled coil</keyword>
<feature type="domain" description="Dynein regulatory complex subunit 7 C-terminal" evidence="17">
    <location>
        <begin position="554"/>
        <end position="659"/>
    </location>
</feature>
<dbReference type="GO" id="GO:0007283">
    <property type="term" value="P:spermatogenesis"/>
    <property type="evidence" value="ECO:0007669"/>
    <property type="project" value="UniProtKB-KW"/>
</dbReference>
<keyword evidence="10" id="KW-0206">Cytoskeleton</keyword>
<dbReference type="Pfam" id="PF24667">
    <property type="entry name" value="MORN_DRC7"/>
    <property type="match status" value="1"/>
</dbReference>
<keyword evidence="4" id="KW-0963">Cytoplasm</keyword>
<evidence type="ECO:0000259" key="16">
    <source>
        <dbReference type="Pfam" id="PF24667"/>
    </source>
</evidence>
<protein>
    <recommendedName>
        <fullName evidence="3">Dynein regulatory complex subunit 7</fullName>
    </recommendedName>
    <alternativeName>
        <fullName evidence="12">Coiled-coil domain-containing protein 135</fullName>
    </alternativeName>
    <alternativeName>
        <fullName evidence="13">Coiled-coil domain-containing protein lobo homolog</fullName>
    </alternativeName>
</protein>
<evidence type="ECO:0000259" key="17">
    <source>
        <dbReference type="Pfam" id="PF24671"/>
    </source>
</evidence>